<evidence type="ECO:0000256" key="4">
    <source>
        <dbReference type="ARBA" id="ARBA00022840"/>
    </source>
</evidence>
<evidence type="ECO:0000256" key="5">
    <source>
        <dbReference type="ARBA" id="ARBA00022989"/>
    </source>
</evidence>
<feature type="transmembrane region" description="Helical" evidence="7">
    <location>
        <begin position="52"/>
        <end position="71"/>
    </location>
</feature>
<feature type="transmembrane region" description="Helical" evidence="7">
    <location>
        <begin position="133"/>
        <end position="151"/>
    </location>
</feature>
<evidence type="ECO:0000256" key="3">
    <source>
        <dbReference type="ARBA" id="ARBA00022741"/>
    </source>
</evidence>
<evidence type="ECO:0000259" key="9">
    <source>
        <dbReference type="PROSITE" id="PS50929"/>
    </source>
</evidence>
<sequence length="583" mass="63679">MKFMAPYIQKHGKPFLGAVFFVLIEALCDLFQPTIMAFIIDRGIAEQRMDVVLKLGGLMLLVTAVGAASAASRNLIASRVSQRFGAELRSDLFKHIQSLGFANIDRFERASLVTRLTNDVTQVQNFVNGLMRIFVKAPMLGVGSLIMAVSLSPKLSIVPAVIVPIVALLVALNMKLGFPRFLSVQQALDRLNGVMREYLSGVRVVRAFNRHDYEVEKFARANDEFTGRSVAVARVMALFNPATVLTVNLGILAVLGFGGLGVDRGAMQVGHIVAFINYMTQILFALMVVSMVVNMFVRARASAARIGEVFAERDAMSAGQAEEVRERAGERGRIDFEDVTFSYAGSPGEPVLRRIHLTVLPGETVGIIGSTGSGKSTLIGLIPRLYDAVSGTVKVNGIDVRRIRPSLLRERIAIVPQKSVLFTGTIADNIRWGRDEATREEIEQAAKMAEAHSFITALPEGYETRIGQRGVNLSGGQKQRISIARALVRRPDILVLDDSTSAVDALTEARIKESIRTYARGITCILIAQRISSIMDADKIVVMDRGSVVGVGTHESLLGNCAVYREIYRSQMGKEAIGDVRTR</sequence>
<keyword evidence="4 10" id="KW-0067">ATP-binding</keyword>
<keyword evidence="2 7" id="KW-0812">Transmembrane</keyword>
<evidence type="ECO:0000313" key="11">
    <source>
        <dbReference type="Proteomes" id="UP001596528"/>
    </source>
</evidence>
<feature type="domain" description="ABC transporter" evidence="8">
    <location>
        <begin position="334"/>
        <end position="570"/>
    </location>
</feature>
<feature type="transmembrane region" description="Helical" evidence="7">
    <location>
        <begin position="238"/>
        <end position="260"/>
    </location>
</feature>
<evidence type="ECO:0000256" key="1">
    <source>
        <dbReference type="ARBA" id="ARBA00004651"/>
    </source>
</evidence>
<evidence type="ECO:0000256" key="2">
    <source>
        <dbReference type="ARBA" id="ARBA00022692"/>
    </source>
</evidence>
<dbReference type="InterPro" id="IPR039421">
    <property type="entry name" value="Type_1_exporter"/>
</dbReference>
<comment type="caution">
    <text evidence="10">The sequence shown here is derived from an EMBL/GenBank/DDBJ whole genome shotgun (WGS) entry which is preliminary data.</text>
</comment>
<dbReference type="PROSITE" id="PS50929">
    <property type="entry name" value="ABC_TM1F"/>
    <property type="match status" value="1"/>
</dbReference>
<evidence type="ECO:0000256" key="7">
    <source>
        <dbReference type="SAM" id="Phobius"/>
    </source>
</evidence>
<dbReference type="InterPro" id="IPR003593">
    <property type="entry name" value="AAA+_ATPase"/>
</dbReference>
<keyword evidence="11" id="KW-1185">Reference proteome</keyword>
<dbReference type="InterPro" id="IPR017871">
    <property type="entry name" value="ABC_transporter-like_CS"/>
</dbReference>
<dbReference type="SUPFAM" id="SSF52540">
    <property type="entry name" value="P-loop containing nucleoside triphosphate hydrolases"/>
    <property type="match status" value="1"/>
</dbReference>
<dbReference type="Pfam" id="PF00005">
    <property type="entry name" value="ABC_tran"/>
    <property type="match status" value="1"/>
</dbReference>
<keyword evidence="6 7" id="KW-0472">Membrane</keyword>
<dbReference type="InterPro" id="IPR003439">
    <property type="entry name" value="ABC_transporter-like_ATP-bd"/>
</dbReference>
<protein>
    <submittedName>
        <fullName evidence="10">ABC transporter ATP-binding protein</fullName>
    </submittedName>
</protein>
<gene>
    <name evidence="10" type="ORF">ACFQWB_10305</name>
</gene>
<proteinExistence type="predicted"/>
<dbReference type="Proteomes" id="UP001596528">
    <property type="component" value="Unassembled WGS sequence"/>
</dbReference>
<name>A0ABW2V510_9BACL</name>
<dbReference type="PANTHER" id="PTHR43394">
    <property type="entry name" value="ATP-DEPENDENT PERMEASE MDL1, MITOCHONDRIAL"/>
    <property type="match status" value="1"/>
</dbReference>
<feature type="domain" description="ABC transmembrane type-1" evidence="9">
    <location>
        <begin position="16"/>
        <end position="298"/>
    </location>
</feature>
<dbReference type="CDD" id="cd18548">
    <property type="entry name" value="ABC_6TM_Tm287_like"/>
    <property type="match status" value="1"/>
</dbReference>
<dbReference type="InterPro" id="IPR027417">
    <property type="entry name" value="P-loop_NTPase"/>
</dbReference>
<dbReference type="Gene3D" id="1.20.1560.10">
    <property type="entry name" value="ABC transporter type 1, transmembrane domain"/>
    <property type="match status" value="1"/>
</dbReference>
<dbReference type="Pfam" id="PF00664">
    <property type="entry name" value="ABC_membrane"/>
    <property type="match status" value="1"/>
</dbReference>
<dbReference type="GO" id="GO:0005524">
    <property type="term" value="F:ATP binding"/>
    <property type="evidence" value="ECO:0007669"/>
    <property type="project" value="UniProtKB-KW"/>
</dbReference>
<comment type="subcellular location">
    <subcellularLocation>
        <location evidence="1">Cell membrane</location>
        <topology evidence="1">Multi-pass membrane protein</topology>
    </subcellularLocation>
</comment>
<dbReference type="SMART" id="SM00382">
    <property type="entry name" value="AAA"/>
    <property type="match status" value="1"/>
</dbReference>
<accession>A0ABW2V510</accession>
<feature type="transmembrane region" description="Helical" evidence="7">
    <location>
        <begin position="272"/>
        <end position="297"/>
    </location>
</feature>
<dbReference type="EMBL" id="JBHTGQ010000023">
    <property type="protein sequence ID" value="MFC7750318.1"/>
    <property type="molecule type" value="Genomic_DNA"/>
</dbReference>
<keyword evidence="3" id="KW-0547">Nucleotide-binding</keyword>
<reference evidence="11" key="1">
    <citation type="journal article" date="2019" name="Int. J. Syst. Evol. Microbiol.">
        <title>The Global Catalogue of Microorganisms (GCM) 10K type strain sequencing project: providing services to taxonomists for standard genome sequencing and annotation.</title>
        <authorList>
            <consortium name="The Broad Institute Genomics Platform"/>
            <consortium name="The Broad Institute Genome Sequencing Center for Infectious Disease"/>
            <person name="Wu L."/>
            <person name="Ma J."/>
        </authorList>
    </citation>
    <scope>NUCLEOTIDE SEQUENCE [LARGE SCALE GENOMIC DNA]</scope>
    <source>
        <strain evidence="11">JCM 18657</strain>
    </source>
</reference>
<evidence type="ECO:0000313" key="10">
    <source>
        <dbReference type="EMBL" id="MFC7750318.1"/>
    </source>
</evidence>
<organism evidence="10 11">
    <name type="scientific">Paenibacillus thermoaerophilus</name>
    <dbReference type="NCBI Taxonomy" id="1215385"/>
    <lineage>
        <taxon>Bacteria</taxon>
        <taxon>Bacillati</taxon>
        <taxon>Bacillota</taxon>
        <taxon>Bacilli</taxon>
        <taxon>Bacillales</taxon>
        <taxon>Paenibacillaceae</taxon>
        <taxon>Paenibacillus</taxon>
    </lineage>
</organism>
<dbReference type="SUPFAM" id="SSF90123">
    <property type="entry name" value="ABC transporter transmembrane region"/>
    <property type="match status" value="1"/>
</dbReference>
<evidence type="ECO:0000259" key="8">
    <source>
        <dbReference type="PROSITE" id="PS50893"/>
    </source>
</evidence>
<dbReference type="PROSITE" id="PS50893">
    <property type="entry name" value="ABC_TRANSPORTER_2"/>
    <property type="match status" value="1"/>
</dbReference>
<dbReference type="PANTHER" id="PTHR43394:SF1">
    <property type="entry name" value="ATP-BINDING CASSETTE SUB-FAMILY B MEMBER 10, MITOCHONDRIAL"/>
    <property type="match status" value="1"/>
</dbReference>
<dbReference type="PROSITE" id="PS00211">
    <property type="entry name" value="ABC_TRANSPORTER_1"/>
    <property type="match status" value="1"/>
</dbReference>
<feature type="transmembrane region" description="Helical" evidence="7">
    <location>
        <begin position="157"/>
        <end position="176"/>
    </location>
</feature>
<keyword evidence="5 7" id="KW-1133">Transmembrane helix</keyword>
<dbReference type="InterPro" id="IPR011527">
    <property type="entry name" value="ABC1_TM_dom"/>
</dbReference>
<dbReference type="InterPro" id="IPR036640">
    <property type="entry name" value="ABC1_TM_sf"/>
</dbReference>
<evidence type="ECO:0000256" key="6">
    <source>
        <dbReference type="ARBA" id="ARBA00023136"/>
    </source>
</evidence>
<dbReference type="Gene3D" id="3.40.50.300">
    <property type="entry name" value="P-loop containing nucleotide triphosphate hydrolases"/>
    <property type="match status" value="1"/>
</dbReference>
<dbReference type="RefSeq" id="WP_138788066.1">
    <property type="nucleotide sequence ID" value="NZ_JBHTGQ010000023.1"/>
</dbReference>